<evidence type="ECO:0000313" key="2">
    <source>
        <dbReference type="EMBL" id="KAH9289873.1"/>
    </source>
</evidence>
<proteinExistence type="inferred from homology"/>
<dbReference type="OMA" id="CGMIVEM"/>
<comment type="similarity">
    <text evidence="1">Belongs to the LOR family.</text>
</comment>
<dbReference type="PANTHER" id="PTHR31087:SF60">
    <property type="entry name" value="PROTEIN LURP-ONE-RELATED 5"/>
    <property type="match status" value="1"/>
</dbReference>
<sequence>MSQVYPECEDVSAQAIVDEQYCCATATTLTVWSKSLLFAGEGFTVFDSNGNLLFRVDTFDDLLLMDAQGKPLLTLCRKLPSLHQRWEGFLGDKVDGQKPLFTVRKSSILPTKNCVQVFMNCGFFWKPCADYEIEGSFSQRCCTIYANSPRIPAAKVKRKCGAAGTMLGKDVFSLCIERGFDQAFIMGLIIVLNQIDTDLSLVRMVVEEFRGSEAVTEPPQPQ</sequence>
<dbReference type="Proteomes" id="UP000824469">
    <property type="component" value="Unassembled WGS sequence"/>
</dbReference>
<name>A0AA38BZP8_TAXCH</name>
<dbReference type="Pfam" id="PF04525">
    <property type="entry name" value="LOR"/>
    <property type="match status" value="1"/>
</dbReference>
<dbReference type="InterPro" id="IPR007612">
    <property type="entry name" value="LOR"/>
</dbReference>
<dbReference type="InterPro" id="IPR025659">
    <property type="entry name" value="Tubby-like_C"/>
</dbReference>
<keyword evidence="3" id="KW-1185">Reference proteome</keyword>
<accession>A0AA38BZP8</accession>
<dbReference type="PANTHER" id="PTHR31087">
    <property type="match status" value="1"/>
</dbReference>
<comment type="caution">
    <text evidence="2">The sequence shown here is derived from an EMBL/GenBank/DDBJ whole genome shotgun (WGS) entry which is preliminary data.</text>
</comment>
<dbReference type="InterPro" id="IPR038595">
    <property type="entry name" value="LOR_sf"/>
</dbReference>
<protein>
    <recommendedName>
        <fullName evidence="4">Protein LURP-one-related 8-like</fullName>
    </recommendedName>
</protein>
<evidence type="ECO:0000256" key="1">
    <source>
        <dbReference type="ARBA" id="ARBA00005437"/>
    </source>
</evidence>
<gene>
    <name evidence="2" type="ORF">KI387_033990</name>
</gene>
<evidence type="ECO:0008006" key="4">
    <source>
        <dbReference type="Google" id="ProtNLM"/>
    </source>
</evidence>
<feature type="non-terminal residue" evidence="2">
    <location>
        <position position="222"/>
    </location>
</feature>
<dbReference type="EMBL" id="JAHRHJ020003813">
    <property type="protein sequence ID" value="KAH9289873.1"/>
    <property type="molecule type" value="Genomic_DNA"/>
</dbReference>
<dbReference type="SUPFAM" id="SSF54518">
    <property type="entry name" value="Tubby C-terminal domain-like"/>
    <property type="match status" value="1"/>
</dbReference>
<evidence type="ECO:0000313" key="3">
    <source>
        <dbReference type="Proteomes" id="UP000824469"/>
    </source>
</evidence>
<organism evidence="2 3">
    <name type="scientific">Taxus chinensis</name>
    <name type="common">Chinese yew</name>
    <name type="synonym">Taxus wallichiana var. chinensis</name>
    <dbReference type="NCBI Taxonomy" id="29808"/>
    <lineage>
        <taxon>Eukaryota</taxon>
        <taxon>Viridiplantae</taxon>
        <taxon>Streptophyta</taxon>
        <taxon>Embryophyta</taxon>
        <taxon>Tracheophyta</taxon>
        <taxon>Spermatophyta</taxon>
        <taxon>Pinopsida</taxon>
        <taxon>Pinidae</taxon>
        <taxon>Conifers II</taxon>
        <taxon>Cupressales</taxon>
        <taxon>Taxaceae</taxon>
        <taxon>Taxus</taxon>
    </lineage>
</organism>
<reference evidence="2 3" key="1">
    <citation type="journal article" date="2021" name="Nat. Plants">
        <title>The Taxus genome provides insights into paclitaxel biosynthesis.</title>
        <authorList>
            <person name="Xiong X."/>
            <person name="Gou J."/>
            <person name="Liao Q."/>
            <person name="Li Y."/>
            <person name="Zhou Q."/>
            <person name="Bi G."/>
            <person name="Li C."/>
            <person name="Du R."/>
            <person name="Wang X."/>
            <person name="Sun T."/>
            <person name="Guo L."/>
            <person name="Liang H."/>
            <person name="Lu P."/>
            <person name="Wu Y."/>
            <person name="Zhang Z."/>
            <person name="Ro D.K."/>
            <person name="Shang Y."/>
            <person name="Huang S."/>
            <person name="Yan J."/>
        </authorList>
    </citation>
    <scope>NUCLEOTIDE SEQUENCE [LARGE SCALE GENOMIC DNA]</scope>
    <source>
        <strain evidence="2">Ta-2019</strain>
    </source>
</reference>
<dbReference type="AlphaFoldDB" id="A0AA38BZP8"/>
<dbReference type="Gene3D" id="2.40.160.200">
    <property type="entry name" value="LURP1-related"/>
    <property type="match status" value="1"/>
</dbReference>